<name>A0A0A9WMF2_LYGHE</name>
<evidence type="ECO:0000313" key="3">
    <source>
        <dbReference type="EMBL" id="JAG06045.1"/>
    </source>
</evidence>
<accession>A0A0A9WMF2</accession>
<protein>
    <submittedName>
        <fullName evidence="3">Maturase K</fullName>
    </submittedName>
</protein>
<gene>
    <name evidence="3" type="primary">matK_7</name>
    <name evidence="3" type="ORF">CM83_50797</name>
</gene>
<evidence type="ECO:0000256" key="1">
    <source>
        <dbReference type="SAM" id="MobiDB-lite"/>
    </source>
</evidence>
<dbReference type="EMBL" id="GBHO01037559">
    <property type="protein sequence ID" value="JAG06045.1"/>
    <property type="molecule type" value="Transcribed_RNA"/>
</dbReference>
<feature type="non-terminal residue" evidence="3">
    <location>
        <position position="104"/>
    </location>
</feature>
<evidence type="ECO:0000256" key="2">
    <source>
        <dbReference type="SAM" id="SignalP"/>
    </source>
</evidence>
<sequence length="104" mass="11757">SFFFFGLLRLIRNLSLVDYQVVVVIVSLVAPSHSGLDCKTSTKKAVLNDLSKCDETNRISRALLGDPDPEKQSALLFTGRRQTRHDSSQRPQLRISPRQQSECR</sequence>
<reference evidence="3" key="1">
    <citation type="journal article" date="2014" name="PLoS ONE">
        <title>Transcriptome-Based Identification of ABC Transporters in the Western Tarnished Plant Bug Lygus hesperus.</title>
        <authorList>
            <person name="Hull J.J."/>
            <person name="Chaney K."/>
            <person name="Geib S.M."/>
            <person name="Fabrick J.A."/>
            <person name="Brent C.S."/>
            <person name="Walsh D."/>
            <person name="Lavine L.C."/>
        </authorList>
    </citation>
    <scope>NUCLEOTIDE SEQUENCE</scope>
</reference>
<organism evidence="3">
    <name type="scientific">Lygus hesperus</name>
    <name type="common">Western plant bug</name>
    <dbReference type="NCBI Taxonomy" id="30085"/>
    <lineage>
        <taxon>Eukaryota</taxon>
        <taxon>Metazoa</taxon>
        <taxon>Ecdysozoa</taxon>
        <taxon>Arthropoda</taxon>
        <taxon>Hexapoda</taxon>
        <taxon>Insecta</taxon>
        <taxon>Pterygota</taxon>
        <taxon>Neoptera</taxon>
        <taxon>Paraneoptera</taxon>
        <taxon>Hemiptera</taxon>
        <taxon>Heteroptera</taxon>
        <taxon>Panheteroptera</taxon>
        <taxon>Cimicomorpha</taxon>
        <taxon>Miridae</taxon>
        <taxon>Mirini</taxon>
        <taxon>Lygus</taxon>
    </lineage>
</organism>
<proteinExistence type="predicted"/>
<feature type="chain" id="PRO_5002050725" evidence="2">
    <location>
        <begin position="20"/>
        <end position="104"/>
    </location>
</feature>
<feature type="non-terminal residue" evidence="3">
    <location>
        <position position="1"/>
    </location>
</feature>
<dbReference type="AlphaFoldDB" id="A0A0A9WMF2"/>
<reference evidence="3" key="2">
    <citation type="submission" date="2014-07" db="EMBL/GenBank/DDBJ databases">
        <authorList>
            <person name="Hull J."/>
        </authorList>
    </citation>
    <scope>NUCLEOTIDE SEQUENCE</scope>
</reference>
<feature type="region of interest" description="Disordered" evidence="1">
    <location>
        <begin position="78"/>
        <end position="104"/>
    </location>
</feature>
<feature type="signal peptide" evidence="2">
    <location>
        <begin position="1"/>
        <end position="19"/>
    </location>
</feature>
<keyword evidence="2" id="KW-0732">Signal</keyword>